<comment type="caution">
    <text evidence="2">The sequence shown here is derived from an EMBL/GenBank/DDBJ whole genome shotgun (WGS) entry which is preliminary data.</text>
</comment>
<evidence type="ECO:0000313" key="2">
    <source>
        <dbReference type="EMBL" id="HIR13416.1"/>
    </source>
</evidence>
<dbReference type="Proteomes" id="UP000886757">
    <property type="component" value="Unassembled WGS sequence"/>
</dbReference>
<sequence>MSIFITGDCHAEWNNRFNTRNFPEQKTMTKKDFVIVCGDFGYWTDSIFQDYWLDWLNEKPFTTLFVDGNHENFDGLYDMPEENWKGGRIHRVRESIIHLMRGQIFNLENHTFFTFGGASSHDIQGGVLEPDDPEYEEKRDSLEELMLPYRIHHYSWWEQELPSREECQEGLRNLEAAGWKVDYIITHCCASSIQAQMNLAGPYPEDRLTEYLESIRRKTRYRMWYFGHYHRNANVGERETALYEKIVPVFE</sequence>
<dbReference type="SUPFAM" id="SSF56300">
    <property type="entry name" value="Metallo-dependent phosphatases"/>
    <property type="match status" value="1"/>
</dbReference>
<dbReference type="InterPro" id="IPR029052">
    <property type="entry name" value="Metallo-depent_PP-like"/>
</dbReference>
<dbReference type="GO" id="GO:0016787">
    <property type="term" value="F:hydrolase activity"/>
    <property type="evidence" value="ECO:0007669"/>
    <property type="project" value="InterPro"/>
</dbReference>
<proteinExistence type="predicted"/>
<dbReference type="AlphaFoldDB" id="A0A9D1AC51"/>
<organism evidence="2 3">
    <name type="scientific">Candidatus Choladousia intestinavium</name>
    <dbReference type="NCBI Taxonomy" id="2840727"/>
    <lineage>
        <taxon>Bacteria</taxon>
        <taxon>Bacillati</taxon>
        <taxon>Bacillota</taxon>
        <taxon>Clostridia</taxon>
        <taxon>Lachnospirales</taxon>
        <taxon>Lachnospiraceae</taxon>
        <taxon>Lachnospiraceae incertae sedis</taxon>
        <taxon>Candidatus Choladousia</taxon>
    </lineage>
</organism>
<accession>A0A9D1AC51</accession>
<gene>
    <name evidence="2" type="ORF">IAB31_05780</name>
</gene>
<dbReference type="Pfam" id="PF00149">
    <property type="entry name" value="Metallophos"/>
    <property type="match status" value="1"/>
</dbReference>
<feature type="domain" description="Calcineurin-like phosphoesterase" evidence="1">
    <location>
        <begin position="1"/>
        <end position="231"/>
    </location>
</feature>
<evidence type="ECO:0000313" key="3">
    <source>
        <dbReference type="Proteomes" id="UP000886757"/>
    </source>
</evidence>
<evidence type="ECO:0000259" key="1">
    <source>
        <dbReference type="Pfam" id="PF00149"/>
    </source>
</evidence>
<name>A0A9D1AC51_9FIRM</name>
<dbReference type="InterPro" id="IPR004843">
    <property type="entry name" value="Calcineurin-like_PHP"/>
</dbReference>
<dbReference type="EMBL" id="DVGK01000065">
    <property type="protein sequence ID" value="HIR13416.1"/>
    <property type="molecule type" value="Genomic_DNA"/>
</dbReference>
<reference evidence="2" key="2">
    <citation type="journal article" date="2021" name="PeerJ">
        <title>Extensive microbial diversity within the chicken gut microbiome revealed by metagenomics and culture.</title>
        <authorList>
            <person name="Gilroy R."/>
            <person name="Ravi A."/>
            <person name="Getino M."/>
            <person name="Pursley I."/>
            <person name="Horton D.L."/>
            <person name="Alikhan N.F."/>
            <person name="Baker D."/>
            <person name="Gharbi K."/>
            <person name="Hall N."/>
            <person name="Watson M."/>
            <person name="Adriaenssens E.M."/>
            <person name="Foster-Nyarko E."/>
            <person name="Jarju S."/>
            <person name="Secka A."/>
            <person name="Antonio M."/>
            <person name="Oren A."/>
            <person name="Chaudhuri R.R."/>
            <person name="La Ragione R."/>
            <person name="Hildebrand F."/>
            <person name="Pallen M.J."/>
        </authorList>
    </citation>
    <scope>NUCLEOTIDE SEQUENCE</scope>
    <source>
        <strain evidence="2">ChiSjej4B22-8148</strain>
    </source>
</reference>
<protein>
    <submittedName>
        <fullName evidence="2">Metallophosphoesterase</fullName>
    </submittedName>
</protein>
<reference evidence="2" key="1">
    <citation type="submission" date="2020-10" db="EMBL/GenBank/DDBJ databases">
        <authorList>
            <person name="Gilroy R."/>
        </authorList>
    </citation>
    <scope>NUCLEOTIDE SEQUENCE</scope>
    <source>
        <strain evidence="2">ChiSjej4B22-8148</strain>
    </source>
</reference>
<dbReference type="Gene3D" id="3.60.21.10">
    <property type="match status" value="1"/>
</dbReference>